<comment type="cofactor">
    <cofactor evidence="1">
        <name>FAD</name>
        <dbReference type="ChEBI" id="CHEBI:57692"/>
    </cofactor>
</comment>
<dbReference type="GO" id="GO:0008115">
    <property type="term" value="F:sarcosine oxidase activity"/>
    <property type="evidence" value="ECO:0007669"/>
    <property type="project" value="TreeGrafter"/>
</dbReference>
<dbReference type="InterPro" id="IPR036188">
    <property type="entry name" value="FAD/NAD-bd_sf"/>
</dbReference>
<keyword evidence="4" id="KW-0560">Oxidoreductase</keyword>
<accession>A0A6L3VRG7</accession>
<dbReference type="GO" id="GO:0050660">
    <property type="term" value="F:flavin adenine dinucleotide binding"/>
    <property type="evidence" value="ECO:0007669"/>
    <property type="project" value="InterPro"/>
</dbReference>
<evidence type="ECO:0000256" key="1">
    <source>
        <dbReference type="ARBA" id="ARBA00001974"/>
    </source>
</evidence>
<dbReference type="InterPro" id="IPR045170">
    <property type="entry name" value="MTOX"/>
</dbReference>
<dbReference type="SUPFAM" id="SSF54373">
    <property type="entry name" value="FAD-linked reductases, C-terminal domain"/>
    <property type="match status" value="1"/>
</dbReference>
<dbReference type="InterPro" id="IPR006076">
    <property type="entry name" value="FAD-dep_OxRdtase"/>
</dbReference>
<gene>
    <name evidence="6" type="ORF">F9B16_29565</name>
</gene>
<dbReference type="Pfam" id="PF01266">
    <property type="entry name" value="DAO"/>
    <property type="match status" value="1"/>
</dbReference>
<sequence>MSTFIVVGAGLAGAATAWQLARRGHEVTVLERSTPANGEGSSHGSARILRYAYPDPFYALLAVDARREWDELERLAGERLVSPAGALDFGPWRAPAELAAVFEEVGVEHELLTAGEAAARWPQFDFGGGEVLWHPDAGVIDAESAVAAMLRLARADGARIETGWPVASVERVRAGLRAVGSDGRAEEAEKVVVTAGGWLPGLLGGLGLPAAFLSALPTLQVMQENVYHFPYRAGSDGPWPTFIHGMPDMLVYGLPGGRDAALPGGRSGLKVAEYNGGRPIFSAAARDGVIDPANRERIAEYVRRTLPGLVPEPYAETTCLFTNTPTEDFVIDGVGGITVASPCSGHGAKFAPLLGRIIADAATGERAAPARFQVLRRE</sequence>
<dbReference type="EMBL" id="WBMR01000106">
    <property type="protein sequence ID" value="KAB2372739.1"/>
    <property type="molecule type" value="Genomic_DNA"/>
</dbReference>
<dbReference type="PANTHER" id="PTHR10961:SF7">
    <property type="entry name" value="FAD DEPENDENT OXIDOREDUCTASE DOMAIN-CONTAINING PROTEIN"/>
    <property type="match status" value="1"/>
</dbReference>
<evidence type="ECO:0000256" key="4">
    <source>
        <dbReference type="ARBA" id="ARBA00023002"/>
    </source>
</evidence>
<evidence type="ECO:0000313" key="7">
    <source>
        <dbReference type="Proteomes" id="UP000483004"/>
    </source>
</evidence>
<protein>
    <submittedName>
        <fullName evidence="6">FAD-dependent oxidoreductase</fullName>
    </submittedName>
</protein>
<name>A0A6L3VRG7_9ACTN</name>
<dbReference type="SUPFAM" id="SSF51905">
    <property type="entry name" value="FAD/NAD(P)-binding domain"/>
    <property type="match status" value="1"/>
</dbReference>
<organism evidence="6 7">
    <name type="scientific">Actinomadura montaniterrae</name>
    <dbReference type="NCBI Taxonomy" id="1803903"/>
    <lineage>
        <taxon>Bacteria</taxon>
        <taxon>Bacillati</taxon>
        <taxon>Actinomycetota</taxon>
        <taxon>Actinomycetes</taxon>
        <taxon>Streptosporangiales</taxon>
        <taxon>Thermomonosporaceae</taxon>
        <taxon>Actinomadura</taxon>
    </lineage>
</organism>
<comment type="caution">
    <text evidence="6">The sequence shown here is derived from an EMBL/GenBank/DDBJ whole genome shotgun (WGS) entry which is preliminary data.</text>
</comment>
<dbReference type="RefSeq" id="WP_151543494.1">
    <property type="nucleotide sequence ID" value="NZ_WBMR01000106.1"/>
</dbReference>
<dbReference type="AlphaFoldDB" id="A0A6L3VRG7"/>
<evidence type="ECO:0000259" key="5">
    <source>
        <dbReference type="Pfam" id="PF01266"/>
    </source>
</evidence>
<keyword evidence="7" id="KW-1185">Reference proteome</keyword>
<dbReference type="OrthoDB" id="9806452at2"/>
<evidence type="ECO:0000256" key="2">
    <source>
        <dbReference type="ARBA" id="ARBA00022630"/>
    </source>
</evidence>
<proteinExistence type="predicted"/>
<dbReference type="PANTHER" id="PTHR10961">
    <property type="entry name" value="PEROXISOMAL SARCOSINE OXIDASE"/>
    <property type="match status" value="1"/>
</dbReference>
<evidence type="ECO:0000256" key="3">
    <source>
        <dbReference type="ARBA" id="ARBA00022827"/>
    </source>
</evidence>
<reference evidence="6 7" key="1">
    <citation type="submission" date="2019-09" db="EMBL/GenBank/DDBJ databases">
        <title>Actinomadura physcomitrii sp. nov., a novel actinomycete isolated from moss [Physcomitrium sphaericum (Ludw) Fuernr].</title>
        <authorList>
            <person name="Liu C."/>
            <person name="Zhuang X."/>
        </authorList>
    </citation>
    <scope>NUCLEOTIDE SEQUENCE [LARGE SCALE GENOMIC DNA]</scope>
    <source>
        <strain evidence="6 7">CYP1-1B</strain>
    </source>
</reference>
<dbReference type="Gene3D" id="3.50.50.60">
    <property type="entry name" value="FAD/NAD(P)-binding domain"/>
    <property type="match status" value="1"/>
</dbReference>
<feature type="domain" description="FAD dependent oxidoreductase" evidence="5">
    <location>
        <begin position="5"/>
        <end position="360"/>
    </location>
</feature>
<keyword evidence="3" id="KW-0274">FAD</keyword>
<dbReference type="Proteomes" id="UP000483004">
    <property type="component" value="Unassembled WGS sequence"/>
</dbReference>
<keyword evidence="2" id="KW-0285">Flavoprotein</keyword>
<dbReference type="Gene3D" id="3.30.9.10">
    <property type="entry name" value="D-Amino Acid Oxidase, subunit A, domain 2"/>
    <property type="match status" value="1"/>
</dbReference>
<evidence type="ECO:0000313" key="6">
    <source>
        <dbReference type="EMBL" id="KAB2372739.1"/>
    </source>
</evidence>